<dbReference type="InterPro" id="IPR050980">
    <property type="entry name" value="2C_sensor_his_kinase"/>
</dbReference>
<dbReference type="GO" id="GO:0005524">
    <property type="term" value="F:ATP binding"/>
    <property type="evidence" value="ECO:0007669"/>
    <property type="project" value="UniProtKB-KW"/>
</dbReference>
<dbReference type="OrthoDB" id="9804645at2"/>
<dbReference type="InterPro" id="IPR003594">
    <property type="entry name" value="HATPase_dom"/>
</dbReference>
<evidence type="ECO:0000256" key="5">
    <source>
        <dbReference type="ARBA" id="ARBA00022777"/>
    </source>
</evidence>
<evidence type="ECO:0000256" key="2">
    <source>
        <dbReference type="ARBA" id="ARBA00012438"/>
    </source>
</evidence>
<reference evidence="9 10" key="1">
    <citation type="submission" date="2019-04" db="EMBL/GenBank/DDBJ databases">
        <title>Trinickia sp. 7GSK02, isolated from subtropical forest soil.</title>
        <authorList>
            <person name="Gao Z.-H."/>
            <person name="Qiu L.-H."/>
        </authorList>
    </citation>
    <scope>NUCLEOTIDE SEQUENCE [LARGE SCALE GENOMIC DNA]</scope>
    <source>
        <strain evidence="9 10">7GSK02</strain>
    </source>
</reference>
<evidence type="ECO:0000313" key="9">
    <source>
        <dbReference type="EMBL" id="TKC86249.1"/>
    </source>
</evidence>
<feature type="domain" description="Histidine kinase/HSP90-like ATPase" evidence="8">
    <location>
        <begin position="287"/>
        <end position="394"/>
    </location>
</feature>
<dbReference type="EMBL" id="SWJE01000011">
    <property type="protein sequence ID" value="TKC86249.1"/>
    <property type="molecule type" value="Genomic_DNA"/>
</dbReference>
<evidence type="ECO:0000256" key="1">
    <source>
        <dbReference type="ARBA" id="ARBA00000085"/>
    </source>
</evidence>
<keyword evidence="3" id="KW-0808">Transferase</keyword>
<protein>
    <recommendedName>
        <fullName evidence="2">histidine kinase</fullName>
        <ecNumber evidence="2">2.7.13.3</ecNumber>
    </recommendedName>
</protein>
<evidence type="ECO:0000256" key="6">
    <source>
        <dbReference type="ARBA" id="ARBA00022840"/>
    </source>
</evidence>
<name>A0A4U1HX04_9BURK</name>
<dbReference type="Pfam" id="PF02518">
    <property type="entry name" value="HATPase_c"/>
    <property type="match status" value="1"/>
</dbReference>
<dbReference type="Gene3D" id="3.30.565.10">
    <property type="entry name" value="Histidine kinase-like ATPase, C-terminal domain"/>
    <property type="match status" value="1"/>
</dbReference>
<dbReference type="Proteomes" id="UP000305539">
    <property type="component" value="Unassembled WGS sequence"/>
</dbReference>
<dbReference type="RefSeq" id="WP_136896932.1">
    <property type="nucleotide sequence ID" value="NZ_SWJE01000011.1"/>
</dbReference>
<dbReference type="PANTHER" id="PTHR44936:SF10">
    <property type="entry name" value="SENSOR PROTEIN RSTB"/>
    <property type="match status" value="1"/>
</dbReference>
<dbReference type="AlphaFoldDB" id="A0A4U1HX04"/>
<keyword evidence="6" id="KW-0067">ATP-binding</keyword>
<dbReference type="SUPFAM" id="SSF55874">
    <property type="entry name" value="ATPase domain of HSP90 chaperone/DNA topoisomerase II/histidine kinase"/>
    <property type="match status" value="1"/>
</dbReference>
<proteinExistence type="predicted"/>
<dbReference type="GO" id="GO:0004673">
    <property type="term" value="F:protein histidine kinase activity"/>
    <property type="evidence" value="ECO:0007669"/>
    <property type="project" value="UniProtKB-EC"/>
</dbReference>
<dbReference type="EC" id="2.7.13.3" evidence="2"/>
<keyword evidence="4" id="KW-0547">Nucleotide-binding</keyword>
<keyword evidence="5 9" id="KW-0418">Kinase</keyword>
<keyword evidence="7" id="KW-0472">Membrane</keyword>
<evidence type="ECO:0000313" key="10">
    <source>
        <dbReference type="Proteomes" id="UP000305539"/>
    </source>
</evidence>
<sequence>MKTSFARAALLSVAVLLAMHGGIPLPFSAPWLDGGQALAADSAAAPHPHSRVDASAARAASALAIKPSVSVKPRIVDLNAPLVRNLLSEGCLPQALVRVAGSRLPESGGQPDAPIDGGLAPLLIAAPLALLGVCLWSRRMQRAMRDLARTIRESHACGGASACTGGPRRVRAAARTFAELMCRRKCALDEQAEALSAFGRHIDVRVSRLRLRALTLGKWHQRAAFIEEIEAFAAVANQFIDIAAPGAAANSALVPVDAYLRDWSLEGGALDERSLRLDLRAGPQFMLPRAALERMIGNLVGNALLHGAPPIEIGTARGPRTCTLSVRDHGSGIEERHLPALQQPSVRPEAMGSLCENWGMGLAIVSRLAESCGATLVLGNHPEGGMWARITVLG</sequence>
<keyword evidence="7" id="KW-0812">Transmembrane</keyword>
<comment type="caution">
    <text evidence="9">The sequence shown here is derived from an EMBL/GenBank/DDBJ whole genome shotgun (WGS) entry which is preliminary data.</text>
</comment>
<dbReference type="SMART" id="SM00387">
    <property type="entry name" value="HATPase_c"/>
    <property type="match status" value="1"/>
</dbReference>
<evidence type="ECO:0000259" key="8">
    <source>
        <dbReference type="SMART" id="SM00387"/>
    </source>
</evidence>
<accession>A0A4U1HX04</accession>
<organism evidence="9 10">
    <name type="scientific">Trinickia terrae</name>
    <dbReference type="NCBI Taxonomy" id="2571161"/>
    <lineage>
        <taxon>Bacteria</taxon>
        <taxon>Pseudomonadati</taxon>
        <taxon>Pseudomonadota</taxon>
        <taxon>Betaproteobacteria</taxon>
        <taxon>Burkholderiales</taxon>
        <taxon>Burkholderiaceae</taxon>
        <taxon>Trinickia</taxon>
    </lineage>
</organism>
<feature type="transmembrane region" description="Helical" evidence="7">
    <location>
        <begin position="118"/>
        <end position="136"/>
    </location>
</feature>
<comment type="catalytic activity">
    <reaction evidence="1">
        <text>ATP + protein L-histidine = ADP + protein N-phospho-L-histidine.</text>
        <dbReference type="EC" id="2.7.13.3"/>
    </reaction>
</comment>
<evidence type="ECO:0000256" key="7">
    <source>
        <dbReference type="SAM" id="Phobius"/>
    </source>
</evidence>
<evidence type="ECO:0000256" key="4">
    <source>
        <dbReference type="ARBA" id="ARBA00022741"/>
    </source>
</evidence>
<dbReference type="PANTHER" id="PTHR44936">
    <property type="entry name" value="SENSOR PROTEIN CREC"/>
    <property type="match status" value="1"/>
</dbReference>
<dbReference type="InterPro" id="IPR036890">
    <property type="entry name" value="HATPase_C_sf"/>
</dbReference>
<keyword evidence="10" id="KW-1185">Reference proteome</keyword>
<evidence type="ECO:0000256" key="3">
    <source>
        <dbReference type="ARBA" id="ARBA00022679"/>
    </source>
</evidence>
<keyword evidence="7" id="KW-1133">Transmembrane helix</keyword>
<gene>
    <name evidence="9" type="ORF">FAZ69_20535</name>
</gene>